<accession>A0A5C5WXC4</accession>
<reference evidence="1 2" key="1">
    <citation type="submission" date="2019-02" db="EMBL/GenBank/DDBJ databases">
        <title>Deep-cultivation of Planctomycetes and their phenomic and genomic characterization uncovers novel biology.</title>
        <authorList>
            <person name="Wiegand S."/>
            <person name="Jogler M."/>
            <person name="Boedeker C."/>
            <person name="Pinto D."/>
            <person name="Vollmers J."/>
            <person name="Rivas-Marin E."/>
            <person name="Kohn T."/>
            <person name="Peeters S.H."/>
            <person name="Heuer A."/>
            <person name="Rast P."/>
            <person name="Oberbeckmann S."/>
            <person name="Bunk B."/>
            <person name="Jeske O."/>
            <person name="Meyerdierks A."/>
            <person name="Storesund J.E."/>
            <person name="Kallscheuer N."/>
            <person name="Luecker S."/>
            <person name="Lage O.M."/>
            <person name="Pohl T."/>
            <person name="Merkel B.J."/>
            <person name="Hornburger P."/>
            <person name="Mueller R.-W."/>
            <person name="Bruemmer F."/>
            <person name="Labrenz M."/>
            <person name="Spormann A.M."/>
            <person name="Op Den Camp H."/>
            <person name="Overmann J."/>
            <person name="Amann R."/>
            <person name="Jetten M.S.M."/>
            <person name="Mascher T."/>
            <person name="Medema M.H."/>
            <person name="Devos D.P."/>
            <person name="Kaster A.-K."/>
            <person name="Ovreas L."/>
            <person name="Rohde M."/>
            <person name="Galperin M.Y."/>
            <person name="Jogler C."/>
        </authorList>
    </citation>
    <scope>NUCLEOTIDE SEQUENCE [LARGE SCALE GENOMIC DNA]</scope>
    <source>
        <strain evidence="1 2">Pla22</strain>
    </source>
</reference>
<dbReference type="Proteomes" id="UP000316598">
    <property type="component" value="Unassembled WGS sequence"/>
</dbReference>
<protein>
    <submittedName>
        <fullName evidence="1">Uncharacterized protein</fullName>
    </submittedName>
</protein>
<comment type="caution">
    <text evidence="1">The sequence shown here is derived from an EMBL/GenBank/DDBJ whole genome shotgun (WGS) entry which is preliminary data.</text>
</comment>
<gene>
    <name evidence="1" type="ORF">Pla22_24140</name>
</gene>
<sequence>MHSQVDAVFRKVIVKSVLSHANSWVRWIKLSLVQAIKSITLLIQLFDGLRERANGVWKA</sequence>
<proteinExistence type="predicted"/>
<dbReference type="AlphaFoldDB" id="A0A5C5WXC4"/>
<dbReference type="EMBL" id="SJPI01000001">
    <property type="protein sequence ID" value="TWT54761.1"/>
    <property type="molecule type" value="Genomic_DNA"/>
</dbReference>
<name>A0A5C5WXC4_9BACT</name>
<keyword evidence="2" id="KW-1185">Reference proteome</keyword>
<evidence type="ECO:0000313" key="1">
    <source>
        <dbReference type="EMBL" id="TWT54761.1"/>
    </source>
</evidence>
<evidence type="ECO:0000313" key="2">
    <source>
        <dbReference type="Proteomes" id="UP000316598"/>
    </source>
</evidence>
<organism evidence="1 2">
    <name type="scientific">Rubripirellula amarantea</name>
    <dbReference type="NCBI Taxonomy" id="2527999"/>
    <lineage>
        <taxon>Bacteria</taxon>
        <taxon>Pseudomonadati</taxon>
        <taxon>Planctomycetota</taxon>
        <taxon>Planctomycetia</taxon>
        <taxon>Pirellulales</taxon>
        <taxon>Pirellulaceae</taxon>
        <taxon>Rubripirellula</taxon>
    </lineage>
</organism>